<feature type="domain" description="Translation elongation factor EFTs/EF1B dimerisation" evidence="4">
    <location>
        <begin position="71"/>
        <end position="289"/>
    </location>
</feature>
<reference evidence="5" key="1">
    <citation type="submission" date="2018-07" db="EMBL/GenBank/DDBJ databases">
        <authorList>
            <person name="Quirk P.G."/>
            <person name="Krulwich T.A."/>
        </authorList>
    </citation>
    <scope>NUCLEOTIDE SEQUENCE</scope>
</reference>
<organism evidence="5">
    <name type="scientific">metagenome</name>
    <dbReference type="NCBI Taxonomy" id="256318"/>
    <lineage>
        <taxon>unclassified sequences</taxon>
        <taxon>metagenomes</taxon>
    </lineage>
</organism>
<dbReference type="EMBL" id="UIDG01000357">
    <property type="protein sequence ID" value="SUS07359.1"/>
    <property type="molecule type" value="Genomic_DNA"/>
</dbReference>
<keyword evidence="2 5" id="KW-0251">Elongation factor</keyword>
<dbReference type="Gene3D" id="1.10.8.10">
    <property type="entry name" value="DNA helicase RuvA subunit, C-terminal domain"/>
    <property type="match status" value="1"/>
</dbReference>
<dbReference type="PROSITE" id="PS01127">
    <property type="entry name" value="EF_TS_2"/>
    <property type="match status" value="1"/>
</dbReference>
<dbReference type="Gene3D" id="1.10.286.20">
    <property type="match status" value="1"/>
</dbReference>
<evidence type="ECO:0000313" key="5">
    <source>
        <dbReference type="EMBL" id="SUS07359.1"/>
    </source>
</evidence>
<dbReference type="InterPro" id="IPR009060">
    <property type="entry name" value="UBA-like_sf"/>
</dbReference>
<dbReference type="SUPFAM" id="SSF54713">
    <property type="entry name" value="Elongation factor Ts (EF-Ts), dimerisation domain"/>
    <property type="match status" value="1"/>
</dbReference>
<name>A0A380TI29_9ZZZZ</name>
<protein>
    <submittedName>
        <fullName evidence="5">Protein chain elongation factor EF-Ts</fullName>
    </submittedName>
</protein>
<dbReference type="InterPro" id="IPR001816">
    <property type="entry name" value="Transl_elong_EFTs/EF1B"/>
</dbReference>
<dbReference type="Pfam" id="PF00889">
    <property type="entry name" value="EF_TS"/>
    <property type="match status" value="1"/>
</dbReference>
<gene>
    <name evidence="5" type="primary">tsf</name>
    <name evidence="5" type="ORF">DF3PB_420007</name>
</gene>
<dbReference type="GO" id="GO:0005737">
    <property type="term" value="C:cytoplasm"/>
    <property type="evidence" value="ECO:0007669"/>
    <property type="project" value="UniProtKB-ARBA"/>
</dbReference>
<dbReference type="FunFam" id="1.10.8.10:FF:000001">
    <property type="entry name" value="Elongation factor Ts"/>
    <property type="match status" value="1"/>
</dbReference>
<evidence type="ECO:0000259" key="4">
    <source>
        <dbReference type="Pfam" id="PF00889"/>
    </source>
</evidence>
<dbReference type="SUPFAM" id="SSF46934">
    <property type="entry name" value="UBA-like"/>
    <property type="match status" value="1"/>
</dbReference>
<dbReference type="InterPro" id="IPR036402">
    <property type="entry name" value="EF-Ts_dimer_sf"/>
</dbReference>
<dbReference type="PANTHER" id="PTHR11741">
    <property type="entry name" value="ELONGATION FACTOR TS"/>
    <property type="match status" value="1"/>
</dbReference>
<evidence type="ECO:0000256" key="1">
    <source>
        <dbReference type="ARBA" id="ARBA00005532"/>
    </source>
</evidence>
<sequence length="302" mass="31307">MGEISAALVKTLRERSGAGMMDCKRALKETAGDLESAIDWLRTHGLAAAAKKSGRATADGLIGLCVEGSRAAVVEVNSETDFVARNAVFQEFVRGVAKLALEAGGDVEALSRVPYPEAGQTVGERLTHLIATVGENMALRRTAALAVQDGLIGAYVHAAQGEGLGRIGVLVAVEGGGGNPQVAQLAKQLAMHVAASNPIAVSREGVPADVLDREKRVIAEQAQASGKTGPVLEKIVGGRLNKFYQEVCLLEQPFVLDADRKVSAVVDQVAKDAGTPISVTGFVRFALGETTKAQADAADASA</sequence>
<dbReference type="PANTHER" id="PTHR11741:SF0">
    <property type="entry name" value="ELONGATION FACTOR TS, MITOCHONDRIAL"/>
    <property type="match status" value="1"/>
</dbReference>
<dbReference type="InterPro" id="IPR014039">
    <property type="entry name" value="Transl_elong_EFTs/EF1B_dimer"/>
</dbReference>
<dbReference type="AlphaFoldDB" id="A0A380TI29"/>
<evidence type="ECO:0000256" key="3">
    <source>
        <dbReference type="ARBA" id="ARBA00022917"/>
    </source>
</evidence>
<dbReference type="NCBIfam" id="TIGR00116">
    <property type="entry name" value="tsf"/>
    <property type="match status" value="1"/>
</dbReference>
<dbReference type="Gene3D" id="3.30.479.20">
    <property type="entry name" value="Elongation factor Ts, dimerisation domain"/>
    <property type="match status" value="2"/>
</dbReference>
<dbReference type="HAMAP" id="MF_00050">
    <property type="entry name" value="EF_Ts"/>
    <property type="match status" value="1"/>
</dbReference>
<dbReference type="InterPro" id="IPR018101">
    <property type="entry name" value="Transl_elong_Ts_CS"/>
</dbReference>
<dbReference type="GO" id="GO:0003746">
    <property type="term" value="F:translation elongation factor activity"/>
    <property type="evidence" value="ECO:0007669"/>
    <property type="project" value="UniProtKB-KW"/>
</dbReference>
<accession>A0A380TI29</accession>
<dbReference type="CDD" id="cd14275">
    <property type="entry name" value="UBA_EF-Ts"/>
    <property type="match status" value="1"/>
</dbReference>
<evidence type="ECO:0000256" key="2">
    <source>
        <dbReference type="ARBA" id="ARBA00022768"/>
    </source>
</evidence>
<keyword evidence="3" id="KW-0648">Protein biosynthesis</keyword>
<proteinExistence type="inferred from homology"/>
<dbReference type="PROSITE" id="PS01126">
    <property type="entry name" value="EF_TS_1"/>
    <property type="match status" value="1"/>
</dbReference>
<dbReference type="FunFam" id="1.10.286.20:FF:000001">
    <property type="entry name" value="Elongation factor Ts"/>
    <property type="match status" value="1"/>
</dbReference>
<comment type="similarity">
    <text evidence="1">Belongs to the EF-Ts family.</text>
</comment>